<sequence>MSEGPKLYTNRPKKGAAQVKQFLQQQQMKGTGLSASSSPMGAQSSPPPPPQPKESFVRRYKFMWPLLLTVNLAVGGHFLFPLFDPFNGKKIDFWLEDASLFHSFDFKKNALIVEDSYFHI</sequence>
<reference evidence="3 4" key="1">
    <citation type="journal article" date="2018" name="PLoS Genet.">
        <title>Population sequencing reveals clonal diversity and ancestral inbreeding in the grapevine cultivar Chardonnay.</title>
        <authorList>
            <person name="Roach M.J."/>
            <person name="Johnson D.L."/>
            <person name="Bohlmann J."/>
            <person name="van Vuuren H.J."/>
            <person name="Jones S.J."/>
            <person name="Pretorius I.S."/>
            <person name="Schmidt S.A."/>
            <person name="Borneman A.R."/>
        </authorList>
    </citation>
    <scope>NUCLEOTIDE SEQUENCE [LARGE SCALE GENOMIC DNA]</scope>
    <source>
        <strain evidence="4">cv. Chardonnay</strain>
        <tissue evidence="3">Leaf</tissue>
    </source>
</reference>
<name>A0A438EWA8_VITVI</name>
<evidence type="ECO:0000256" key="1">
    <source>
        <dbReference type="SAM" id="MobiDB-lite"/>
    </source>
</evidence>
<keyword evidence="2" id="KW-0472">Membrane</keyword>
<evidence type="ECO:0000313" key="4">
    <source>
        <dbReference type="Proteomes" id="UP000288805"/>
    </source>
</evidence>
<dbReference type="Proteomes" id="UP000288805">
    <property type="component" value="Unassembled WGS sequence"/>
</dbReference>
<dbReference type="EMBL" id="QGNW01001176">
    <property type="protein sequence ID" value="RVW51999.1"/>
    <property type="molecule type" value="Genomic_DNA"/>
</dbReference>
<comment type="caution">
    <text evidence="3">The sequence shown here is derived from an EMBL/GenBank/DDBJ whole genome shotgun (WGS) entry which is preliminary data.</text>
</comment>
<evidence type="ECO:0000313" key="3">
    <source>
        <dbReference type="EMBL" id="RVW51999.1"/>
    </source>
</evidence>
<feature type="compositionally biased region" description="Low complexity" evidence="1">
    <location>
        <begin position="18"/>
        <end position="27"/>
    </location>
</feature>
<keyword evidence="2" id="KW-0812">Transmembrane</keyword>
<gene>
    <name evidence="3" type="ORF">CK203_068080</name>
</gene>
<organism evidence="3 4">
    <name type="scientific">Vitis vinifera</name>
    <name type="common">Grape</name>
    <dbReference type="NCBI Taxonomy" id="29760"/>
    <lineage>
        <taxon>Eukaryota</taxon>
        <taxon>Viridiplantae</taxon>
        <taxon>Streptophyta</taxon>
        <taxon>Embryophyta</taxon>
        <taxon>Tracheophyta</taxon>
        <taxon>Spermatophyta</taxon>
        <taxon>Magnoliopsida</taxon>
        <taxon>eudicotyledons</taxon>
        <taxon>Gunneridae</taxon>
        <taxon>Pentapetalae</taxon>
        <taxon>rosids</taxon>
        <taxon>Vitales</taxon>
        <taxon>Vitaceae</taxon>
        <taxon>Viteae</taxon>
        <taxon>Vitis</taxon>
    </lineage>
</organism>
<feature type="compositionally biased region" description="Low complexity" evidence="1">
    <location>
        <begin position="34"/>
        <end position="44"/>
    </location>
</feature>
<protein>
    <submittedName>
        <fullName evidence="3">Uncharacterized protein</fullName>
    </submittedName>
</protein>
<accession>A0A438EWA8</accession>
<dbReference type="PANTHER" id="PTHR34364:SF1">
    <property type="entry name" value="WAS_WASL-INTERACTING FAMILY PROTEIN"/>
    <property type="match status" value="1"/>
</dbReference>
<dbReference type="PANTHER" id="PTHR34364">
    <property type="entry name" value="WAS/WASL-INTERACTING FAMILY PROTEIN"/>
    <property type="match status" value="1"/>
</dbReference>
<dbReference type="AlphaFoldDB" id="A0A438EWA8"/>
<feature type="transmembrane region" description="Helical" evidence="2">
    <location>
        <begin position="62"/>
        <end position="83"/>
    </location>
</feature>
<feature type="region of interest" description="Disordered" evidence="1">
    <location>
        <begin position="1"/>
        <end position="54"/>
    </location>
</feature>
<keyword evidence="2" id="KW-1133">Transmembrane helix</keyword>
<proteinExistence type="predicted"/>
<evidence type="ECO:0000256" key="2">
    <source>
        <dbReference type="SAM" id="Phobius"/>
    </source>
</evidence>